<feature type="compositionally biased region" description="Basic and acidic residues" evidence="2">
    <location>
        <begin position="302"/>
        <end position="312"/>
    </location>
</feature>
<feature type="coiled-coil region" evidence="1">
    <location>
        <begin position="168"/>
        <end position="195"/>
    </location>
</feature>
<feature type="compositionally biased region" description="Pro residues" evidence="2">
    <location>
        <begin position="130"/>
        <end position="144"/>
    </location>
</feature>
<sequence length="362" mass="39616">MSNQFPKYADPPSSAPASTSNPASEGNNLRFKIDIQSLSLGCTIPPGSNLGLQLGVPPRPNTSSQSQPRHQTNQQQYPQNPQTASNPIHDQCPVAPDSSSSTPSNPSSSSNRDTNTAQSHPPFPQRQNANPPPNPNPNLNPNPNPDATFGIGPETLLLGLATSFIQRLERVERDLADERRLNAEYRGMIDEMKNKVDSLQNPHGLKQGAQRVDDDAGLTASGGGRRSKGKSKDEREEAETGQRSPLLVPSQGTFNLKPPSQTPVPASLTDRSTPQMYHVTEDRQYDTRKDQLESEDIDEDDEWRRDKAESERTTGQIQTANQPHPLPAAEDGGEDEDEDDPSGLGLDDDQAILYGFKPRYRS</sequence>
<dbReference type="EMBL" id="KI894038">
    <property type="protein sequence ID" value="OBR81287.1"/>
    <property type="molecule type" value="Genomic_DNA"/>
</dbReference>
<dbReference type="GeneID" id="28972372"/>
<dbReference type="OrthoDB" id="10502381at2759"/>
<dbReference type="VEuPathDB" id="FungiDB:I303_08673"/>
<dbReference type="RefSeq" id="XP_018259129.1">
    <property type="nucleotide sequence ID" value="XM_018411928.1"/>
</dbReference>
<dbReference type="AlphaFoldDB" id="A0A1A5ZTZ7"/>
<feature type="compositionally biased region" description="Polar residues" evidence="2">
    <location>
        <begin position="313"/>
        <end position="322"/>
    </location>
</feature>
<dbReference type="Proteomes" id="UP000078595">
    <property type="component" value="Chromosome 8"/>
</dbReference>
<feature type="compositionally biased region" description="Low complexity" evidence="2">
    <location>
        <begin position="96"/>
        <end position="116"/>
    </location>
</feature>
<evidence type="ECO:0000256" key="1">
    <source>
        <dbReference type="SAM" id="Coils"/>
    </source>
</evidence>
<evidence type="ECO:0000256" key="2">
    <source>
        <dbReference type="SAM" id="MobiDB-lite"/>
    </source>
</evidence>
<evidence type="ECO:0000313" key="4">
    <source>
        <dbReference type="EMBL" id="WWC64077.1"/>
    </source>
</evidence>
<keyword evidence="1" id="KW-0175">Coiled coil</keyword>
<organism evidence="3">
    <name type="scientific">Kwoniella dejecticola CBS 10117</name>
    <dbReference type="NCBI Taxonomy" id="1296121"/>
    <lineage>
        <taxon>Eukaryota</taxon>
        <taxon>Fungi</taxon>
        <taxon>Dikarya</taxon>
        <taxon>Basidiomycota</taxon>
        <taxon>Agaricomycotina</taxon>
        <taxon>Tremellomycetes</taxon>
        <taxon>Tremellales</taxon>
        <taxon>Cryptococcaceae</taxon>
        <taxon>Kwoniella</taxon>
    </lineage>
</organism>
<feature type="region of interest" description="Disordered" evidence="2">
    <location>
        <begin position="40"/>
        <end position="151"/>
    </location>
</feature>
<feature type="compositionally biased region" description="Polar residues" evidence="2">
    <location>
        <begin position="61"/>
        <end position="70"/>
    </location>
</feature>
<keyword evidence="5" id="KW-1185">Reference proteome</keyword>
<accession>A0A1A5ZTZ7</accession>
<name>A0A1A5ZTZ7_9TREE</name>
<gene>
    <name evidence="3" type="ORF">I303_08673</name>
    <name evidence="4" type="ORF">I303_106684</name>
</gene>
<protein>
    <submittedName>
        <fullName evidence="3">Uncharacterized protein</fullName>
    </submittedName>
</protein>
<feature type="compositionally biased region" description="Basic and acidic residues" evidence="2">
    <location>
        <begin position="279"/>
        <end position="292"/>
    </location>
</feature>
<feature type="compositionally biased region" description="Basic and acidic residues" evidence="2">
    <location>
        <begin position="230"/>
        <end position="240"/>
    </location>
</feature>
<reference evidence="4" key="2">
    <citation type="submission" date="2013-07" db="EMBL/GenBank/DDBJ databases">
        <authorList>
            <consortium name="The Broad Institute Genome Sequencing Platform"/>
            <person name="Cuomo C."/>
            <person name="Litvintseva A."/>
            <person name="Chen Y."/>
            <person name="Heitman J."/>
            <person name="Sun S."/>
            <person name="Springer D."/>
            <person name="Dromer F."/>
            <person name="Young S.K."/>
            <person name="Zeng Q."/>
            <person name="Gargeya S."/>
            <person name="Fitzgerald M."/>
            <person name="Abouelleil A."/>
            <person name="Alvarado L."/>
            <person name="Berlin A.M."/>
            <person name="Chapman S.B."/>
            <person name="Dewar J."/>
            <person name="Goldberg J."/>
            <person name="Griggs A."/>
            <person name="Gujja S."/>
            <person name="Hansen M."/>
            <person name="Howarth C."/>
            <person name="Imamovic A."/>
            <person name="Larimer J."/>
            <person name="McCowan C."/>
            <person name="Murphy C."/>
            <person name="Pearson M."/>
            <person name="Priest M."/>
            <person name="Roberts A."/>
            <person name="Saif S."/>
            <person name="Shea T."/>
            <person name="Sykes S."/>
            <person name="Wortman J."/>
            <person name="Nusbaum C."/>
            <person name="Birren B."/>
        </authorList>
    </citation>
    <scope>NUCLEOTIDE SEQUENCE</scope>
    <source>
        <strain evidence="4">CBS 10117</strain>
    </source>
</reference>
<evidence type="ECO:0000313" key="5">
    <source>
        <dbReference type="Proteomes" id="UP000078595"/>
    </source>
</evidence>
<dbReference type="EMBL" id="CP144537">
    <property type="protein sequence ID" value="WWC64077.1"/>
    <property type="molecule type" value="Genomic_DNA"/>
</dbReference>
<feature type="region of interest" description="Disordered" evidence="2">
    <location>
        <begin position="198"/>
        <end position="362"/>
    </location>
</feature>
<feature type="region of interest" description="Disordered" evidence="2">
    <location>
        <begin position="1"/>
        <end position="28"/>
    </location>
</feature>
<reference evidence="4" key="3">
    <citation type="submission" date="2024-02" db="EMBL/GenBank/DDBJ databases">
        <title>Comparative genomics of Cryptococcus and Kwoniella reveals pathogenesis evolution and contrasting modes of karyotype evolution via chromosome fusion or intercentromeric recombination.</title>
        <authorList>
            <person name="Coelho M.A."/>
            <person name="David-Palma M."/>
            <person name="Shea T."/>
            <person name="Bowers K."/>
            <person name="McGinley-Smith S."/>
            <person name="Mohammad A.W."/>
            <person name="Gnirke A."/>
            <person name="Yurkov A.M."/>
            <person name="Nowrousian M."/>
            <person name="Sun S."/>
            <person name="Cuomo C.A."/>
            <person name="Heitman J."/>
        </authorList>
    </citation>
    <scope>NUCLEOTIDE SEQUENCE</scope>
    <source>
        <strain evidence="4">CBS 10117</strain>
    </source>
</reference>
<evidence type="ECO:0000313" key="3">
    <source>
        <dbReference type="EMBL" id="OBR81287.1"/>
    </source>
</evidence>
<feature type="compositionally biased region" description="Low complexity" evidence="2">
    <location>
        <begin position="10"/>
        <end position="24"/>
    </location>
</feature>
<proteinExistence type="predicted"/>
<feature type="compositionally biased region" description="Low complexity" evidence="2">
    <location>
        <begin position="71"/>
        <end position="83"/>
    </location>
</feature>
<reference evidence="3" key="1">
    <citation type="submission" date="2013-07" db="EMBL/GenBank/DDBJ databases">
        <title>The Genome Sequence of Cryptococcus dejecticola CBS10117.</title>
        <authorList>
            <consortium name="The Broad Institute Genome Sequencing Platform"/>
            <person name="Cuomo C."/>
            <person name="Litvintseva A."/>
            <person name="Chen Y."/>
            <person name="Heitman J."/>
            <person name="Sun S."/>
            <person name="Springer D."/>
            <person name="Dromer F."/>
            <person name="Young S.K."/>
            <person name="Zeng Q."/>
            <person name="Gargeya S."/>
            <person name="Fitzgerald M."/>
            <person name="Abouelleil A."/>
            <person name="Alvarado L."/>
            <person name="Berlin A.M."/>
            <person name="Chapman S.B."/>
            <person name="Dewar J."/>
            <person name="Goldberg J."/>
            <person name="Griggs A."/>
            <person name="Gujja S."/>
            <person name="Hansen M."/>
            <person name="Howarth C."/>
            <person name="Imamovic A."/>
            <person name="Larimer J."/>
            <person name="McCowan C."/>
            <person name="Murphy C."/>
            <person name="Pearson M."/>
            <person name="Priest M."/>
            <person name="Roberts A."/>
            <person name="Saif S."/>
            <person name="Shea T."/>
            <person name="Sykes S."/>
            <person name="Wortman J."/>
            <person name="Nusbaum C."/>
            <person name="Birren B."/>
        </authorList>
    </citation>
    <scope>NUCLEOTIDE SEQUENCE [LARGE SCALE GENOMIC DNA]</scope>
    <source>
        <strain evidence="3">CBS 10117</strain>
    </source>
</reference>
<feature type="compositionally biased region" description="Acidic residues" evidence="2">
    <location>
        <begin position="331"/>
        <end position="350"/>
    </location>
</feature>
<dbReference type="KEGG" id="kdj:28972372"/>